<dbReference type="PANTHER" id="PTHR48081:SF33">
    <property type="entry name" value="KYNURENINE FORMAMIDASE"/>
    <property type="match status" value="1"/>
</dbReference>
<dbReference type="InterPro" id="IPR050300">
    <property type="entry name" value="GDXG_lipolytic_enzyme"/>
</dbReference>
<name>A0A0M7AN75_9HYPH</name>
<dbReference type="AlphaFoldDB" id="A0A0M7AN75"/>
<dbReference type="InterPro" id="IPR029058">
    <property type="entry name" value="AB_hydrolase_fold"/>
</dbReference>
<gene>
    <name evidence="3" type="ORF">LAX5112_04104</name>
</gene>
<reference evidence="4" key="1">
    <citation type="submission" date="2015-07" db="EMBL/GenBank/DDBJ databases">
        <authorList>
            <person name="Rodrigo-Torres Lidia"/>
            <person name="Arahal R.David."/>
        </authorList>
    </citation>
    <scope>NUCLEOTIDE SEQUENCE [LARGE SCALE GENOMIC DNA]</scope>
    <source>
        <strain evidence="4">CECT 5112</strain>
    </source>
</reference>
<accession>A0A0M7AN75</accession>
<dbReference type="SUPFAM" id="SSF53474">
    <property type="entry name" value="alpha/beta-Hydrolases"/>
    <property type="match status" value="1"/>
</dbReference>
<dbReference type="Proteomes" id="UP000053235">
    <property type="component" value="Unassembled WGS sequence"/>
</dbReference>
<organism evidence="3 4">
    <name type="scientific">Roseibium alexandrii</name>
    <dbReference type="NCBI Taxonomy" id="388408"/>
    <lineage>
        <taxon>Bacteria</taxon>
        <taxon>Pseudomonadati</taxon>
        <taxon>Pseudomonadota</taxon>
        <taxon>Alphaproteobacteria</taxon>
        <taxon>Hyphomicrobiales</taxon>
        <taxon>Stappiaceae</taxon>
        <taxon>Roseibium</taxon>
    </lineage>
</organism>
<evidence type="ECO:0000313" key="4">
    <source>
        <dbReference type="Proteomes" id="UP000053235"/>
    </source>
</evidence>
<evidence type="ECO:0000256" key="1">
    <source>
        <dbReference type="ARBA" id="ARBA00022801"/>
    </source>
</evidence>
<dbReference type="RefSeq" id="WP_055673382.1">
    <property type="nucleotide sequence ID" value="NZ_CXWD01000019.1"/>
</dbReference>
<feature type="domain" description="Alpha/beta hydrolase fold-3" evidence="2">
    <location>
        <begin position="70"/>
        <end position="196"/>
    </location>
</feature>
<evidence type="ECO:0000259" key="2">
    <source>
        <dbReference type="Pfam" id="PF07859"/>
    </source>
</evidence>
<protein>
    <submittedName>
        <fullName evidence="3">Alpha/beta hydrolase family protein</fullName>
    </submittedName>
</protein>
<dbReference type="Gene3D" id="3.40.50.1820">
    <property type="entry name" value="alpha/beta hydrolase"/>
    <property type="match status" value="1"/>
</dbReference>
<keyword evidence="1 3" id="KW-0378">Hydrolase</keyword>
<dbReference type="GO" id="GO:0016787">
    <property type="term" value="F:hydrolase activity"/>
    <property type="evidence" value="ECO:0007669"/>
    <property type="project" value="UniProtKB-KW"/>
</dbReference>
<dbReference type="InterPro" id="IPR013094">
    <property type="entry name" value="AB_hydrolase_3"/>
</dbReference>
<dbReference type="Pfam" id="PF07859">
    <property type="entry name" value="Abhydrolase_3"/>
    <property type="match status" value="1"/>
</dbReference>
<keyword evidence="4" id="KW-1185">Reference proteome</keyword>
<sequence>MTTSPDFDWNDAYENGAYIENAQSYPGRWADEALDFRSGWIKKDIDIIYGDTDRQRLDLFHSEDKSKGLLIFVHGGYWRRFDKSYWSHLARGALRSGWSVCLPSYELAPNVRIPQITAQIGRALNKAARRVEGPIRLSGHSAGGHLVSRMICEDTPLNPEVLERIEKVVSISGLHDLRPLMKTSMNDDFLLTDADAVKESAALQAPAKDCPVTAWVGGDERPEFIRQSQLLAEAWDSAKVFVDEGKHHFDVIEGLIDPASPLTSELLS</sequence>
<dbReference type="PANTHER" id="PTHR48081">
    <property type="entry name" value="AB HYDROLASE SUPERFAMILY PROTEIN C4A8.06C"/>
    <property type="match status" value="1"/>
</dbReference>
<dbReference type="EMBL" id="CXWD01000019">
    <property type="protein sequence ID" value="CTQ75064.1"/>
    <property type="molecule type" value="Genomic_DNA"/>
</dbReference>
<dbReference type="STRING" id="388408.LAX5112_04104"/>
<evidence type="ECO:0000313" key="3">
    <source>
        <dbReference type="EMBL" id="CTQ75064.1"/>
    </source>
</evidence>
<proteinExistence type="predicted"/>